<dbReference type="InterPro" id="IPR027417">
    <property type="entry name" value="P-loop_NTPase"/>
</dbReference>
<dbReference type="PANTHER" id="PTHR36978">
    <property type="entry name" value="P-LOOP CONTAINING NUCLEOTIDE TRIPHOSPHATE HYDROLASE"/>
    <property type="match status" value="1"/>
</dbReference>
<name>A0A365HCC1_9ACTN</name>
<sequence length="224" mass="25062">MEVIGAGLPRTGTLSLKAALEQLGFGPCYHMFEIYDHLDLIDRWLPGVPDGPAGWERVFAGYRSTLDWPASFFWREQAAAFPQAKVILTVRDASRWYASFRTMIRLRAAAMVQDDPTESTRAFQASFARIQPLLARIAHQTFGSTGPIPEWLPGEDQAVAIFERHTAAVRQDLPADRLLVFDVRQGWEPLCAFLGVARPAGGFPRLNDVDALKHRFGRLEAGRP</sequence>
<protein>
    <submittedName>
        <fullName evidence="1">Sulfotransferase family protein</fullName>
    </submittedName>
</protein>
<dbReference type="Pfam" id="PF17784">
    <property type="entry name" value="Sulfotransfer_4"/>
    <property type="match status" value="1"/>
</dbReference>
<evidence type="ECO:0000313" key="1">
    <source>
        <dbReference type="EMBL" id="RAY16586.1"/>
    </source>
</evidence>
<gene>
    <name evidence="1" type="ORF">DPM19_05415</name>
</gene>
<proteinExistence type="predicted"/>
<dbReference type="AlphaFoldDB" id="A0A365HCC1"/>
<dbReference type="OrthoDB" id="285690at2"/>
<accession>A0A365HCC1</accession>
<dbReference type="SUPFAM" id="SSF52540">
    <property type="entry name" value="P-loop containing nucleoside triphosphate hydrolases"/>
    <property type="match status" value="1"/>
</dbReference>
<dbReference type="Proteomes" id="UP000251891">
    <property type="component" value="Unassembled WGS sequence"/>
</dbReference>
<keyword evidence="1" id="KW-0808">Transferase</keyword>
<dbReference type="InterPro" id="IPR040632">
    <property type="entry name" value="Sulfotransfer_4"/>
</dbReference>
<organism evidence="1 2">
    <name type="scientific">Actinomadura craniellae</name>
    <dbReference type="NCBI Taxonomy" id="2231787"/>
    <lineage>
        <taxon>Bacteria</taxon>
        <taxon>Bacillati</taxon>
        <taxon>Actinomycetota</taxon>
        <taxon>Actinomycetes</taxon>
        <taxon>Streptosporangiales</taxon>
        <taxon>Thermomonosporaceae</taxon>
        <taxon>Actinomadura</taxon>
    </lineage>
</organism>
<dbReference type="Gene3D" id="3.40.50.300">
    <property type="entry name" value="P-loop containing nucleotide triphosphate hydrolases"/>
    <property type="match status" value="1"/>
</dbReference>
<reference evidence="1 2" key="1">
    <citation type="submission" date="2018-06" db="EMBL/GenBank/DDBJ databases">
        <title>Actinomadura craniellae sp. nov. isolated from marine sponge Craniella sp.</title>
        <authorList>
            <person name="Li L."/>
            <person name="Xu Q.H."/>
            <person name="Lin H.W."/>
            <person name="Lu Y.H."/>
        </authorList>
    </citation>
    <scope>NUCLEOTIDE SEQUENCE [LARGE SCALE GENOMIC DNA]</scope>
    <source>
        <strain evidence="1 2">LHW63021</strain>
    </source>
</reference>
<dbReference type="EMBL" id="QLYX01000002">
    <property type="protein sequence ID" value="RAY16586.1"/>
    <property type="molecule type" value="Genomic_DNA"/>
</dbReference>
<dbReference type="PANTHER" id="PTHR36978:SF4">
    <property type="entry name" value="P-LOOP CONTAINING NUCLEOSIDE TRIPHOSPHATE HYDROLASE PROTEIN"/>
    <property type="match status" value="1"/>
</dbReference>
<comment type="caution">
    <text evidence="1">The sequence shown here is derived from an EMBL/GenBank/DDBJ whole genome shotgun (WGS) entry which is preliminary data.</text>
</comment>
<keyword evidence="2" id="KW-1185">Reference proteome</keyword>
<dbReference type="GO" id="GO:0016740">
    <property type="term" value="F:transferase activity"/>
    <property type="evidence" value="ECO:0007669"/>
    <property type="project" value="UniProtKB-KW"/>
</dbReference>
<evidence type="ECO:0000313" key="2">
    <source>
        <dbReference type="Proteomes" id="UP000251891"/>
    </source>
</evidence>